<name>A0A644Z2W0_9ZZZZ</name>
<dbReference type="GO" id="GO:0046718">
    <property type="term" value="P:symbiont entry into host cell"/>
    <property type="evidence" value="ECO:0007669"/>
    <property type="project" value="UniProtKB-KW"/>
</dbReference>
<evidence type="ECO:0008006" key="7">
    <source>
        <dbReference type="Google" id="ProtNLM"/>
    </source>
</evidence>
<dbReference type="Gene3D" id="6.10.140.1630">
    <property type="match status" value="1"/>
</dbReference>
<dbReference type="InterPro" id="IPR022741">
    <property type="entry name" value="Phage_B103_Gp8"/>
</dbReference>
<evidence type="ECO:0000256" key="3">
    <source>
        <dbReference type="ARBA" id="ARBA00022804"/>
    </source>
</evidence>
<comment type="caution">
    <text evidence="6">The sequence shown here is derived from an EMBL/GenBank/DDBJ whole genome shotgun (WGS) entry which is preliminary data.</text>
</comment>
<comment type="subcellular location">
    <subcellularLocation>
        <location evidence="1">Virion</location>
    </subcellularLocation>
</comment>
<keyword evidence="2" id="KW-0945">Host-virus interaction</keyword>
<sequence length="98" mass="10216">MEIIETPAGDMTRNCKNYLTDGGDRLVIGGTLEVLDTATVTGLQSGYATEQTAGSVYQATYQAESAATTIADLKSDLNALLLKLKNAGIMAADQPGSM</sequence>
<evidence type="ECO:0000256" key="1">
    <source>
        <dbReference type="ARBA" id="ARBA00004328"/>
    </source>
</evidence>
<dbReference type="EMBL" id="VSSQ01006373">
    <property type="protein sequence ID" value="MPM32484.1"/>
    <property type="molecule type" value="Genomic_DNA"/>
</dbReference>
<reference evidence="6" key="1">
    <citation type="submission" date="2019-08" db="EMBL/GenBank/DDBJ databases">
        <authorList>
            <person name="Kucharzyk K."/>
            <person name="Murdoch R.W."/>
            <person name="Higgins S."/>
            <person name="Loffler F."/>
        </authorList>
    </citation>
    <scope>NUCLEOTIDE SEQUENCE</scope>
</reference>
<evidence type="ECO:0000256" key="5">
    <source>
        <dbReference type="ARBA" id="ARBA00023296"/>
    </source>
</evidence>
<accession>A0A644Z2W0</accession>
<proteinExistence type="predicted"/>
<dbReference type="AlphaFoldDB" id="A0A644Z2W0"/>
<dbReference type="GO" id="GO:0019062">
    <property type="term" value="P:virion attachment to host cell"/>
    <property type="evidence" value="ECO:0007669"/>
    <property type="project" value="UniProtKB-KW"/>
</dbReference>
<protein>
    <recommendedName>
        <fullName evidence="7">Head fiber protein</fullName>
    </recommendedName>
</protein>
<keyword evidence="3" id="KW-1161">Viral attachment to host cell</keyword>
<evidence type="ECO:0000313" key="6">
    <source>
        <dbReference type="EMBL" id="MPM32484.1"/>
    </source>
</evidence>
<keyword evidence="5" id="KW-1160">Virus entry into host cell</keyword>
<keyword evidence="4" id="KW-0946">Virion</keyword>
<dbReference type="GO" id="GO:0044423">
    <property type="term" value="C:virion component"/>
    <property type="evidence" value="ECO:0007669"/>
    <property type="project" value="UniProtKB-KW"/>
</dbReference>
<gene>
    <name evidence="6" type="ORF">SDC9_79046</name>
</gene>
<evidence type="ECO:0000256" key="2">
    <source>
        <dbReference type="ARBA" id="ARBA00022581"/>
    </source>
</evidence>
<dbReference type="Pfam" id="PF11133">
    <property type="entry name" value="Phage_head_fibr"/>
    <property type="match status" value="1"/>
</dbReference>
<organism evidence="6">
    <name type="scientific">bioreactor metagenome</name>
    <dbReference type="NCBI Taxonomy" id="1076179"/>
    <lineage>
        <taxon>unclassified sequences</taxon>
        <taxon>metagenomes</taxon>
        <taxon>ecological metagenomes</taxon>
    </lineage>
</organism>
<evidence type="ECO:0000256" key="4">
    <source>
        <dbReference type="ARBA" id="ARBA00022844"/>
    </source>
</evidence>